<accession>A0AAW7JHM7</accession>
<dbReference type="EMBL" id="JAUEIE010000011">
    <property type="protein sequence ID" value="MDN0023356.1"/>
    <property type="molecule type" value="Genomic_DNA"/>
</dbReference>
<dbReference type="EMBL" id="JAUEIF010000002">
    <property type="protein sequence ID" value="MDN0024719.1"/>
    <property type="molecule type" value="Genomic_DNA"/>
</dbReference>
<name>A0AAW7JHM7_9BACT</name>
<organism evidence="2 4">
    <name type="scientific">Leyella lascolaii</name>
    <dbReference type="NCBI Taxonomy" id="1776379"/>
    <lineage>
        <taxon>Bacteria</taxon>
        <taxon>Pseudomonadati</taxon>
        <taxon>Bacteroidota</taxon>
        <taxon>Bacteroidia</taxon>
        <taxon>Bacteroidales</taxon>
        <taxon>Prevotellaceae</taxon>
        <taxon>Leyella</taxon>
    </lineage>
</organism>
<comment type="caution">
    <text evidence="2">The sequence shown here is derived from an EMBL/GenBank/DDBJ whole genome shotgun (WGS) entry which is preliminary data.</text>
</comment>
<dbReference type="RefSeq" id="WP_289825765.1">
    <property type="nucleotide sequence ID" value="NZ_JAUEIE010000011.1"/>
</dbReference>
<keyword evidence="3" id="KW-1185">Reference proteome</keyword>
<dbReference type="AlphaFoldDB" id="A0AAW7JHM7"/>
<evidence type="ECO:0000313" key="1">
    <source>
        <dbReference type="EMBL" id="MDN0023356.1"/>
    </source>
</evidence>
<reference evidence="2" key="2">
    <citation type="submission" date="2023-08" db="EMBL/GenBank/DDBJ databases">
        <title>Identification and characterization of horizontal gene transfer across gut microbiota members of farm animals based on homology search.</title>
        <authorList>
            <person name="Schwarzerova J."/>
            <person name="Nykrynova M."/>
            <person name="Jureckova K."/>
            <person name="Cejkova D."/>
            <person name="Rychlik I."/>
        </authorList>
    </citation>
    <scope>NUCLEOTIDE SEQUENCE</scope>
    <source>
        <strain evidence="2">ET15</strain>
        <strain evidence="1">ET37</strain>
    </source>
</reference>
<dbReference type="Proteomes" id="UP001167831">
    <property type="component" value="Unassembled WGS sequence"/>
</dbReference>
<protein>
    <submittedName>
        <fullName evidence="2">Uncharacterized protein</fullName>
    </submittedName>
</protein>
<proteinExistence type="predicted"/>
<reference evidence="2" key="1">
    <citation type="submission" date="2023-06" db="EMBL/GenBank/DDBJ databases">
        <authorList>
            <person name="Zeman M."/>
            <person name="Kubasova T."/>
            <person name="Jahodarova E."/>
            <person name="Nykrynova M."/>
            <person name="Rychlik I."/>
        </authorList>
    </citation>
    <scope>NUCLEOTIDE SEQUENCE</scope>
    <source>
        <strain evidence="2">ET15</strain>
        <strain evidence="1">ET37</strain>
    </source>
</reference>
<evidence type="ECO:0000313" key="2">
    <source>
        <dbReference type="EMBL" id="MDN0024719.1"/>
    </source>
</evidence>
<evidence type="ECO:0000313" key="4">
    <source>
        <dbReference type="Proteomes" id="UP001168478"/>
    </source>
</evidence>
<gene>
    <name evidence="1" type="ORF">QVN81_10030</name>
    <name evidence="2" type="ORF">QVN84_04165</name>
</gene>
<dbReference type="Proteomes" id="UP001168478">
    <property type="component" value="Unassembled WGS sequence"/>
</dbReference>
<sequence>MKTFLISIVILILGATLGVCCYSTYQHFQTKVDESVKTAITVEKRTGKHRLDMELAVTDAEKDFFAMMNNYFDAIDEAVEDKQQGRKTDFKKINFLEAKIGLWFLFNEDKVRKELMRKELLPLVEYYEQITKKYGIEKDLIENALIKIPKQKKKTSGLISGPYRSCSKSIWVENGRTYDSIVFCDSYIYETKRIVKSASYVKVDLNDYFNPEEADWNATELYDEDIEYLRSKNVEHCDTTIQNNKLKGWYHITKWTETK</sequence>
<evidence type="ECO:0000313" key="3">
    <source>
        <dbReference type="Proteomes" id="UP001167831"/>
    </source>
</evidence>